<protein>
    <submittedName>
        <fullName evidence="5">Peptidase S41</fullName>
    </submittedName>
</protein>
<dbReference type="EMBL" id="QMQB01000246">
    <property type="protein sequence ID" value="RLE11431.1"/>
    <property type="molecule type" value="Genomic_DNA"/>
</dbReference>
<evidence type="ECO:0000313" key="6">
    <source>
        <dbReference type="Proteomes" id="UP000267654"/>
    </source>
</evidence>
<comment type="caution">
    <text evidence="5">The sequence shown here is derived from an EMBL/GenBank/DDBJ whole genome shotgun (WGS) entry which is preliminary data.</text>
</comment>
<dbReference type="InterPro" id="IPR005151">
    <property type="entry name" value="Tail-specific_protease"/>
</dbReference>
<dbReference type="Gene3D" id="3.90.226.10">
    <property type="entry name" value="2-enoyl-CoA Hydratase, Chain A, domain 1"/>
    <property type="match status" value="1"/>
</dbReference>
<dbReference type="GO" id="GO:0004175">
    <property type="term" value="F:endopeptidase activity"/>
    <property type="evidence" value="ECO:0007669"/>
    <property type="project" value="TreeGrafter"/>
</dbReference>
<evidence type="ECO:0000256" key="3">
    <source>
        <dbReference type="ARBA" id="ARBA00022825"/>
    </source>
</evidence>
<dbReference type="GO" id="GO:0008236">
    <property type="term" value="F:serine-type peptidase activity"/>
    <property type="evidence" value="ECO:0007669"/>
    <property type="project" value="UniProtKB-KW"/>
</dbReference>
<organism evidence="5 6">
    <name type="scientific">Aerophobetes bacterium</name>
    <dbReference type="NCBI Taxonomy" id="2030807"/>
    <lineage>
        <taxon>Bacteria</taxon>
        <taxon>Candidatus Aerophobota</taxon>
    </lineage>
</organism>
<reference evidence="5 6" key="1">
    <citation type="submission" date="2018-06" db="EMBL/GenBank/DDBJ databases">
        <title>Extensive metabolic versatility and redundancy in microbially diverse, dynamic hydrothermal sediments.</title>
        <authorList>
            <person name="Dombrowski N."/>
            <person name="Teske A."/>
            <person name="Baker B.J."/>
        </authorList>
    </citation>
    <scope>NUCLEOTIDE SEQUENCE [LARGE SCALE GENOMIC DNA]</scope>
    <source>
        <strain evidence="5">B19_G9</strain>
    </source>
</reference>
<evidence type="ECO:0000256" key="2">
    <source>
        <dbReference type="ARBA" id="ARBA00022801"/>
    </source>
</evidence>
<dbReference type="GO" id="GO:0007165">
    <property type="term" value="P:signal transduction"/>
    <property type="evidence" value="ECO:0007669"/>
    <property type="project" value="TreeGrafter"/>
</dbReference>
<name>A0A662DAS3_UNCAE</name>
<keyword evidence="2" id="KW-0378">Hydrolase</keyword>
<proteinExistence type="predicted"/>
<feature type="non-terminal residue" evidence="5">
    <location>
        <position position="1"/>
    </location>
</feature>
<sequence length="269" mass="29721">ILNKNIGYIKIIGFTNENTSRDLEDALTFLKKQGIKSLILDLRNNPGGLLSQAVSVADEFLSSGVIVSIKGRDVSKNQVYSAHPGGKAIKIPLVVLINRGSASASEIVAGAIKDHKRGVLVGTRTFGKGTVQNVTPLENGGALWLTTARYYTPSGICIDGRGIEPDLIIKPFTLTTEEKKAIDKLRSSSVLREFLLNNPQWENKDLTPLIKRLNEEENIKVDEEILKRVLREEDNNKENDIFNDNQLVHAIQLINSLQILQGKSQVNND</sequence>
<dbReference type="Gene3D" id="3.30.750.44">
    <property type="match status" value="1"/>
</dbReference>
<evidence type="ECO:0000313" key="5">
    <source>
        <dbReference type="EMBL" id="RLE11431.1"/>
    </source>
</evidence>
<dbReference type="CDD" id="cd07560">
    <property type="entry name" value="Peptidase_S41_CPP"/>
    <property type="match status" value="1"/>
</dbReference>
<dbReference type="InterPro" id="IPR029045">
    <property type="entry name" value="ClpP/crotonase-like_dom_sf"/>
</dbReference>
<dbReference type="Pfam" id="PF03572">
    <property type="entry name" value="Peptidase_S41"/>
    <property type="match status" value="1"/>
</dbReference>
<dbReference type="SUPFAM" id="SSF52096">
    <property type="entry name" value="ClpP/crotonase"/>
    <property type="match status" value="1"/>
</dbReference>
<dbReference type="FunFam" id="3.90.226.10:FF:000029">
    <property type="entry name" value="Peptidase, S41 family"/>
    <property type="match status" value="1"/>
</dbReference>
<evidence type="ECO:0000259" key="4">
    <source>
        <dbReference type="SMART" id="SM00245"/>
    </source>
</evidence>
<dbReference type="InterPro" id="IPR004447">
    <property type="entry name" value="Peptidase_S41A"/>
</dbReference>
<dbReference type="PANTHER" id="PTHR32060">
    <property type="entry name" value="TAIL-SPECIFIC PROTEASE"/>
    <property type="match status" value="1"/>
</dbReference>
<dbReference type="Proteomes" id="UP000267654">
    <property type="component" value="Unassembled WGS sequence"/>
</dbReference>
<dbReference type="PANTHER" id="PTHR32060:SF30">
    <property type="entry name" value="CARBOXY-TERMINAL PROCESSING PROTEASE CTPA"/>
    <property type="match status" value="1"/>
</dbReference>
<gene>
    <name evidence="5" type="ORF">DRI96_06220</name>
</gene>
<keyword evidence="1" id="KW-0645">Protease</keyword>
<keyword evidence="3" id="KW-0720">Serine protease</keyword>
<dbReference type="GO" id="GO:0030288">
    <property type="term" value="C:outer membrane-bounded periplasmic space"/>
    <property type="evidence" value="ECO:0007669"/>
    <property type="project" value="TreeGrafter"/>
</dbReference>
<accession>A0A662DAS3</accession>
<evidence type="ECO:0000256" key="1">
    <source>
        <dbReference type="ARBA" id="ARBA00022670"/>
    </source>
</evidence>
<dbReference type="GO" id="GO:0006508">
    <property type="term" value="P:proteolysis"/>
    <property type="evidence" value="ECO:0007669"/>
    <property type="project" value="UniProtKB-KW"/>
</dbReference>
<dbReference type="SMART" id="SM00245">
    <property type="entry name" value="TSPc"/>
    <property type="match status" value="1"/>
</dbReference>
<dbReference type="AlphaFoldDB" id="A0A662DAS3"/>
<feature type="domain" description="Tail specific protease" evidence="4">
    <location>
        <begin position="2"/>
        <end position="170"/>
    </location>
</feature>